<organism evidence="1 2">
    <name type="scientific">Heterorhabditis bacteriophora</name>
    <name type="common">Entomopathogenic nematode worm</name>
    <dbReference type="NCBI Taxonomy" id="37862"/>
    <lineage>
        <taxon>Eukaryota</taxon>
        <taxon>Metazoa</taxon>
        <taxon>Ecdysozoa</taxon>
        <taxon>Nematoda</taxon>
        <taxon>Chromadorea</taxon>
        <taxon>Rhabditida</taxon>
        <taxon>Rhabditina</taxon>
        <taxon>Rhabditomorpha</taxon>
        <taxon>Strongyloidea</taxon>
        <taxon>Heterorhabditidae</taxon>
        <taxon>Heterorhabditis</taxon>
    </lineage>
</organism>
<reference evidence="2" key="1">
    <citation type="submission" date="2016-11" db="UniProtKB">
        <authorList>
            <consortium name="WormBaseParasite"/>
        </authorList>
    </citation>
    <scope>IDENTIFICATION</scope>
</reference>
<evidence type="ECO:0000313" key="1">
    <source>
        <dbReference type="Proteomes" id="UP000095283"/>
    </source>
</evidence>
<keyword evidence="1" id="KW-1185">Reference proteome</keyword>
<dbReference type="WBParaSite" id="Hba_15762">
    <property type="protein sequence ID" value="Hba_15762"/>
    <property type="gene ID" value="Hba_15762"/>
</dbReference>
<dbReference type="Proteomes" id="UP000095283">
    <property type="component" value="Unplaced"/>
</dbReference>
<name>A0A1I7XEJ7_HETBA</name>
<sequence length="132" mass="14776">MKVIESQLGMKALGCTFHYKKCISQRRNEVGFRSKAASDALVSTYFRNVFPCHAYLMVGRRRPLLTTSGLITEARCTHLMGSSISSPDEQVLHLMDMLKYCCSEMTISKFDDIHCKQHDGATVHPSGRTTAS</sequence>
<evidence type="ECO:0000313" key="2">
    <source>
        <dbReference type="WBParaSite" id="Hba_15762"/>
    </source>
</evidence>
<protein>
    <submittedName>
        <fullName evidence="2">Tick transposon</fullName>
    </submittedName>
</protein>
<accession>A0A1I7XEJ7</accession>
<dbReference type="AlphaFoldDB" id="A0A1I7XEJ7"/>
<proteinExistence type="predicted"/>